<keyword evidence="7" id="KW-0496">Mitochondrion</keyword>
<reference evidence="9 10" key="1">
    <citation type="journal article" date="2008" name="Science">
        <title>The Physcomitrella genome reveals evolutionary insights into the conquest of land by plants.</title>
        <authorList>
            <person name="Rensing S."/>
            <person name="Lang D."/>
            <person name="Zimmer A."/>
            <person name="Terry A."/>
            <person name="Salamov A."/>
            <person name="Shapiro H."/>
            <person name="Nishiyama T."/>
            <person name="Perroud P.-F."/>
            <person name="Lindquist E."/>
            <person name="Kamisugi Y."/>
            <person name="Tanahashi T."/>
            <person name="Sakakibara K."/>
            <person name="Fujita T."/>
            <person name="Oishi K."/>
            <person name="Shin-I T."/>
            <person name="Kuroki Y."/>
            <person name="Toyoda A."/>
            <person name="Suzuki Y."/>
            <person name="Hashimoto A."/>
            <person name="Yamaguchi K."/>
            <person name="Sugano A."/>
            <person name="Kohara Y."/>
            <person name="Fujiyama A."/>
            <person name="Anterola A."/>
            <person name="Aoki S."/>
            <person name="Ashton N."/>
            <person name="Barbazuk W.B."/>
            <person name="Barker E."/>
            <person name="Bennetzen J."/>
            <person name="Bezanilla M."/>
            <person name="Blankenship R."/>
            <person name="Cho S.H."/>
            <person name="Dutcher S."/>
            <person name="Estelle M."/>
            <person name="Fawcett J.A."/>
            <person name="Gundlach H."/>
            <person name="Hanada K."/>
            <person name="Heyl A."/>
            <person name="Hicks K.A."/>
            <person name="Hugh J."/>
            <person name="Lohr M."/>
            <person name="Mayer K."/>
            <person name="Melkozernov A."/>
            <person name="Murata T."/>
            <person name="Nelson D."/>
            <person name="Pils B."/>
            <person name="Prigge M."/>
            <person name="Reiss B."/>
            <person name="Renner T."/>
            <person name="Rombauts S."/>
            <person name="Rushton P."/>
            <person name="Sanderfoot A."/>
            <person name="Schween G."/>
            <person name="Shiu S.-H."/>
            <person name="Stueber K."/>
            <person name="Theodoulou F.L."/>
            <person name="Tu H."/>
            <person name="Van de Peer Y."/>
            <person name="Verrier P.J."/>
            <person name="Waters E."/>
            <person name="Wood A."/>
            <person name="Yang L."/>
            <person name="Cove D."/>
            <person name="Cuming A."/>
            <person name="Hasebe M."/>
            <person name="Lucas S."/>
            <person name="Mishler D.B."/>
            <person name="Reski R."/>
            <person name="Grigoriev I."/>
            <person name="Quatrano R.S."/>
            <person name="Boore J.L."/>
        </authorList>
    </citation>
    <scope>NUCLEOTIDE SEQUENCE [LARGE SCALE GENOMIC DNA]</scope>
    <source>
        <strain evidence="9 10">cv. Gransden 2004</strain>
    </source>
</reference>
<dbReference type="EMBL" id="ABEU02000010">
    <property type="status" value="NOT_ANNOTATED_CDS"/>
    <property type="molecule type" value="Genomic_DNA"/>
</dbReference>
<dbReference type="GO" id="GO:0045275">
    <property type="term" value="C:respiratory chain complex III"/>
    <property type="evidence" value="ECO:0000318"/>
    <property type="project" value="GO_Central"/>
</dbReference>
<dbReference type="Proteomes" id="UP000006727">
    <property type="component" value="Chromosome 10"/>
</dbReference>
<evidence type="ECO:0000313" key="10">
    <source>
        <dbReference type="Proteomes" id="UP000006727"/>
    </source>
</evidence>
<dbReference type="Pfam" id="PF02271">
    <property type="entry name" value="UCR_14kD"/>
    <property type="match status" value="1"/>
</dbReference>
<dbReference type="SUPFAM" id="SSF81524">
    <property type="entry name" value="14 kDa protein of cytochrome bc1 complex (Ubiquinol-cytochrome c reductase)"/>
    <property type="match status" value="1"/>
</dbReference>
<keyword evidence="6" id="KW-0249">Electron transport</keyword>
<dbReference type="AlphaFoldDB" id="A0A7I4A6G9"/>
<reference evidence="9" key="3">
    <citation type="submission" date="2020-12" db="UniProtKB">
        <authorList>
            <consortium name="EnsemblPlants"/>
        </authorList>
    </citation>
    <scope>IDENTIFICATION</scope>
</reference>
<evidence type="ECO:0000256" key="4">
    <source>
        <dbReference type="ARBA" id="ARBA00022660"/>
    </source>
</evidence>
<dbReference type="PANTHER" id="PTHR12022">
    <property type="entry name" value="UBIQUINOL-CYTOCHROME C REDUCTASE COMPLEX 14 KD PROTEIN"/>
    <property type="match status" value="1"/>
</dbReference>
<evidence type="ECO:0000256" key="3">
    <source>
        <dbReference type="ARBA" id="ARBA00022448"/>
    </source>
</evidence>
<dbReference type="GO" id="GO:0005743">
    <property type="term" value="C:mitochondrial inner membrane"/>
    <property type="evidence" value="ECO:0007669"/>
    <property type="project" value="UniProtKB-SubCell"/>
</dbReference>
<keyword evidence="4" id="KW-0679">Respiratory chain</keyword>
<gene>
    <name evidence="9" type="primary">LOC112287703</name>
</gene>
<evidence type="ECO:0000313" key="9">
    <source>
        <dbReference type="EnsemblPlants" id="Pp3c10_14460V3.3"/>
    </source>
</evidence>
<dbReference type="Gene3D" id="1.10.1090.10">
    <property type="entry name" value="Cytochrome b-c1 complex subunit 7"/>
    <property type="match status" value="1"/>
</dbReference>
<dbReference type="InterPro" id="IPR003197">
    <property type="entry name" value="QCR7"/>
</dbReference>
<evidence type="ECO:0000256" key="2">
    <source>
        <dbReference type="ARBA" id="ARBA00008554"/>
    </source>
</evidence>
<organism evidence="9 10">
    <name type="scientific">Physcomitrium patens</name>
    <name type="common">Spreading-leaved earth moss</name>
    <name type="synonym">Physcomitrella patens</name>
    <dbReference type="NCBI Taxonomy" id="3218"/>
    <lineage>
        <taxon>Eukaryota</taxon>
        <taxon>Viridiplantae</taxon>
        <taxon>Streptophyta</taxon>
        <taxon>Embryophyta</taxon>
        <taxon>Bryophyta</taxon>
        <taxon>Bryophytina</taxon>
        <taxon>Bryopsida</taxon>
        <taxon>Funariidae</taxon>
        <taxon>Funariales</taxon>
        <taxon>Funariaceae</taxon>
        <taxon>Physcomitrium</taxon>
    </lineage>
</organism>
<proteinExistence type="inferred from homology"/>
<dbReference type="InParanoid" id="A0A7I4A6G9"/>
<comment type="subcellular location">
    <subcellularLocation>
        <location evidence="1">Mitochondrion inner membrane</location>
        <topology evidence="1">Peripheral membrane protein</topology>
        <orientation evidence="1">Matrix side</orientation>
    </subcellularLocation>
</comment>
<dbReference type="InterPro" id="IPR036544">
    <property type="entry name" value="QCR7_sf"/>
</dbReference>
<keyword evidence="10" id="KW-1185">Reference proteome</keyword>
<dbReference type="GO" id="GO:0006122">
    <property type="term" value="P:mitochondrial electron transport, ubiquinol to cytochrome c"/>
    <property type="evidence" value="ECO:0000318"/>
    <property type="project" value="GO_Central"/>
</dbReference>
<evidence type="ECO:0000256" key="7">
    <source>
        <dbReference type="ARBA" id="ARBA00023128"/>
    </source>
</evidence>
<evidence type="ECO:0000256" key="6">
    <source>
        <dbReference type="ARBA" id="ARBA00022982"/>
    </source>
</evidence>
<name>A0A7I4A6G9_PHYPA</name>
<keyword evidence="5" id="KW-0999">Mitochondrion inner membrane</keyword>
<dbReference type="Gramene" id="Pp3c10_14460V3.3">
    <property type="protein sequence ID" value="Pp3c10_14460V3.3"/>
    <property type="gene ID" value="Pp3c10_14460"/>
</dbReference>
<dbReference type="PANTHER" id="PTHR12022:SF0">
    <property type="entry name" value="CYTOCHROME B-C1 COMPLEX SUBUNIT 7"/>
    <property type="match status" value="1"/>
</dbReference>
<comment type="similarity">
    <text evidence="2">Belongs to the UQCRB/QCR7 family.</text>
</comment>
<evidence type="ECO:0000256" key="8">
    <source>
        <dbReference type="ARBA" id="ARBA00023136"/>
    </source>
</evidence>
<keyword evidence="8" id="KW-0472">Membrane</keyword>
<keyword evidence="3" id="KW-0813">Transport</keyword>
<reference evidence="9 10" key="2">
    <citation type="journal article" date="2018" name="Plant J.">
        <title>The Physcomitrella patens chromosome-scale assembly reveals moss genome structure and evolution.</title>
        <authorList>
            <person name="Lang D."/>
            <person name="Ullrich K.K."/>
            <person name="Murat F."/>
            <person name="Fuchs J."/>
            <person name="Jenkins J."/>
            <person name="Haas F.B."/>
            <person name="Piednoel M."/>
            <person name="Gundlach H."/>
            <person name="Van Bel M."/>
            <person name="Meyberg R."/>
            <person name="Vives C."/>
            <person name="Morata J."/>
            <person name="Symeonidi A."/>
            <person name="Hiss M."/>
            <person name="Muchero W."/>
            <person name="Kamisugi Y."/>
            <person name="Saleh O."/>
            <person name="Blanc G."/>
            <person name="Decker E.L."/>
            <person name="van Gessel N."/>
            <person name="Grimwood J."/>
            <person name="Hayes R.D."/>
            <person name="Graham S.W."/>
            <person name="Gunter L.E."/>
            <person name="McDaniel S.F."/>
            <person name="Hoernstein S.N.W."/>
            <person name="Larsson A."/>
            <person name="Li F.W."/>
            <person name="Perroud P.F."/>
            <person name="Phillips J."/>
            <person name="Ranjan P."/>
            <person name="Rokshar D.S."/>
            <person name="Rothfels C.J."/>
            <person name="Schneider L."/>
            <person name="Shu S."/>
            <person name="Stevenson D.W."/>
            <person name="Thummler F."/>
            <person name="Tillich M."/>
            <person name="Villarreal Aguilar J.C."/>
            <person name="Widiez T."/>
            <person name="Wong G.K."/>
            <person name="Wymore A."/>
            <person name="Zhang Y."/>
            <person name="Zimmer A.D."/>
            <person name="Quatrano R.S."/>
            <person name="Mayer K.F.X."/>
            <person name="Goodstein D."/>
            <person name="Casacuberta J.M."/>
            <person name="Vandepoele K."/>
            <person name="Reski R."/>
            <person name="Cuming A.C."/>
            <person name="Tuskan G.A."/>
            <person name="Maumus F."/>
            <person name="Salse J."/>
            <person name="Schmutz J."/>
            <person name="Rensing S.A."/>
        </authorList>
    </citation>
    <scope>NUCLEOTIDE SEQUENCE [LARGE SCALE GENOMIC DNA]</scope>
    <source>
        <strain evidence="9 10">cv. Gransden 2004</strain>
    </source>
</reference>
<protein>
    <submittedName>
        <fullName evidence="9">Uncharacterized protein</fullName>
    </submittedName>
</protein>
<evidence type="ECO:0000256" key="1">
    <source>
        <dbReference type="ARBA" id="ARBA00004443"/>
    </source>
</evidence>
<evidence type="ECO:0000256" key="5">
    <source>
        <dbReference type="ARBA" id="ARBA00022792"/>
    </source>
</evidence>
<dbReference type="EnsemblPlants" id="Pp3c10_14460V3.3">
    <property type="protein sequence ID" value="Pp3c10_14460V3.3"/>
    <property type="gene ID" value="Pp3c10_14460"/>
</dbReference>
<sequence>MVKFVWAEKAAWTIQKSMGKSFGWCSNWYRGKVSKELKKYGLRYDDLYDEMHDFDIMEALHRLPTQVTDYRYQRLKRAMDCGFKHKYLDKKMQDCILVYCGNAREQQVVATSIMVNDNQAKQTPFEFYLQDTLAQVKRERIEREAQGSAMPYQREMP</sequence>
<accession>A0A7I4A6G9</accession>